<keyword evidence="2" id="KW-1185">Reference proteome</keyword>
<reference evidence="1" key="2">
    <citation type="journal article" date="2022" name="New Phytol.">
        <title>Evolutionary transition to the ectomycorrhizal habit in the genomes of a hyperdiverse lineage of mushroom-forming fungi.</title>
        <authorList>
            <person name="Looney B."/>
            <person name="Miyauchi S."/>
            <person name="Morin E."/>
            <person name="Drula E."/>
            <person name="Courty P.E."/>
            <person name="Kohler A."/>
            <person name="Kuo A."/>
            <person name="LaButti K."/>
            <person name="Pangilinan J."/>
            <person name="Lipzen A."/>
            <person name="Riley R."/>
            <person name="Andreopoulos W."/>
            <person name="He G."/>
            <person name="Johnson J."/>
            <person name="Nolan M."/>
            <person name="Tritt A."/>
            <person name="Barry K.W."/>
            <person name="Grigoriev I.V."/>
            <person name="Nagy L.G."/>
            <person name="Hibbett D."/>
            <person name="Henrissat B."/>
            <person name="Matheny P.B."/>
            <person name="Labbe J."/>
            <person name="Martin F.M."/>
        </authorList>
    </citation>
    <scope>NUCLEOTIDE SEQUENCE</scope>
    <source>
        <strain evidence="1">FP105234-sp</strain>
    </source>
</reference>
<dbReference type="EMBL" id="MU276274">
    <property type="protein sequence ID" value="KAI0039683.1"/>
    <property type="molecule type" value="Genomic_DNA"/>
</dbReference>
<reference evidence="1" key="1">
    <citation type="submission" date="2021-02" db="EMBL/GenBank/DDBJ databases">
        <authorList>
            <consortium name="DOE Joint Genome Institute"/>
            <person name="Ahrendt S."/>
            <person name="Looney B.P."/>
            <person name="Miyauchi S."/>
            <person name="Morin E."/>
            <person name="Drula E."/>
            <person name="Courty P.E."/>
            <person name="Chicoki N."/>
            <person name="Fauchery L."/>
            <person name="Kohler A."/>
            <person name="Kuo A."/>
            <person name="Labutti K."/>
            <person name="Pangilinan J."/>
            <person name="Lipzen A."/>
            <person name="Riley R."/>
            <person name="Andreopoulos W."/>
            <person name="He G."/>
            <person name="Johnson J."/>
            <person name="Barry K.W."/>
            <person name="Grigoriev I.V."/>
            <person name="Nagy L."/>
            <person name="Hibbett D."/>
            <person name="Henrissat B."/>
            <person name="Matheny P.B."/>
            <person name="Labbe J."/>
            <person name="Martin F."/>
        </authorList>
    </citation>
    <scope>NUCLEOTIDE SEQUENCE</scope>
    <source>
        <strain evidence="1">FP105234-sp</strain>
    </source>
</reference>
<comment type="caution">
    <text evidence="1">The sequence shown here is derived from an EMBL/GenBank/DDBJ whole genome shotgun (WGS) entry which is preliminary data.</text>
</comment>
<evidence type="ECO:0000313" key="1">
    <source>
        <dbReference type="EMBL" id="KAI0039683.1"/>
    </source>
</evidence>
<sequence length="318" mass="33701">MSTCLPPPPYPGIQPHPVRQSNGAALAYGSAFASAGATLVLNPLAAEGARLAFRKVGGKTPGGCLARANEYMEEGNKLLEVHRLHIPDELYEHLVATFIEICDEGLKIADKPQATGLLNKLKRMLDADEASQHKAKAKKIYGEIVRASRWAANSKLADFEGRRLELADAAKKREEDKIRYGGLLNERNHVQFSGPNPSGTNQASGSSFQPEIERPPCGTAPANTDLKTSKYEHIPLEQIPQSAVGRTTGSSSHGDTSTHGDTSSPSDTSSHGDSSTHDETSALVPRSAIHADSGSAEGSTHSSADGCDAPLPSVKPKP</sequence>
<accession>A0ACB8R7Y8</accession>
<dbReference type="Proteomes" id="UP000814033">
    <property type="component" value="Unassembled WGS sequence"/>
</dbReference>
<gene>
    <name evidence="1" type="ORF">FA95DRAFT_1567007</name>
</gene>
<proteinExistence type="predicted"/>
<organism evidence="1 2">
    <name type="scientific">Auriscalpium vulgare</name>
    <dbReference type="NCBI Taxonomy" id="40419"/>
    <lineage>
        <taxon>Eukaryota</taxon>
        <taxon>Fungi</taxon>
        <taxon>Dikarya</taxon>
        <taxon>Basidiomycota</taxon>
        <taxon>Agaricomycotina</taxon>
        <taxon>Agaricomycetes</taxon>
        <taxon>Russulales</taxon>
        <taxon>Auriscalpiaceae</taxon>
        <taxon>Auriscalpium</taxon>
    </lineage>
</organism>
<protein>
    <submittedName>
        <fullName evidence="1">Uncharacterized protein</fullName>
    </submittedName>
</protein>
<name>A0ACB8R7Y8_9AGAM</name>
<evidence type="ECO:0000313" key="2">
    <source>
        <dbReference type="Proteomes" id="UP000814033"/>
    </source>
</evidence>